<dbReference type="Pfam" id="PF02954">
    <property type="entry name" value="HTH_8"/>
    <property type="match status" value="1"/>
</dbReference>
<dbReference type="EMBL" id="DF968182">
    <property type="protein sequence ID" value="GAP43153.1"/>
    <property type="molecule type" value="Genomic_DNA"/>
</dbReference>
<dbReference type="PROSITE" id="PS50045">
    <property type="entry name" value="SIGMA54_INTERACT_4"/>
    <property type="match status" value="1"/>
</dbReference>
<dbReference type="GO" id="GO:0005524">
    <property type="term" value="F:ATP binding"/>
    <property type="evidence" value="ECO:0007669"/>
    <property type="project" value="UniProtKB-KW"/>
</dbReference>
<sequence length="636" mass="69982">MARKNRKQEEIIHDSHERSKKYGVTRDQQYPSLLLSEQEKAVLLDGNRDLIRVAGPFLDMLYNFLEGSGFIILLTDKNGCILSITGDPEPVGAASGLNMVVGAFMNEKSIGTNAMGTALSENSPVQVSASEHFITAYHRWTCSAAPVHDDAGNIIGTVNLTGGRELVHPHTLGLVVAAVTAIENQLKNLKNEYRLKESARYISQVMDSLSLAVMSVSEDGLITSANKMAHKLLKYPHGMLSGKAIDGCIPDYKKLLQAIHEPGIMLDEDTQIITSSGPESFSLNAYPITRPDGKIEGMVISFREMKRVYKTVNKYTGMHARYTFEDLIGESDELRRVTEYAKTVADSPSTVLITGESGTGKEVIAQSMHNHSARASNGFVALNCGAIPATLIESELFGYDEGAFTGAFKGGRPGKFELANGGTLFLDEIGEMPPDMQVKLLRTLQEGVITRVGGSRQIPVDVRIIAATNKNLKEEIEKGTFRSDLFYRLSVIPIHLPALRERREDIPLLISYFLNLKSVKLKKSTPEISKDLFIRLTGYHWPGNIRELENFIEKYVNLGGDLSFDPESFSAEKKSASKESSGNDKPGRTILNLAEAEKQTILSALRATESNISQTARLLGISRNALYEKMKRHGIG</sequence>
<keyword evidence="3" id="KW-0805">Transcription regulation</keyword>
<keyword evidence="1" id="KW-0547">Nucleotide-binding</keyword>
<dbReference type="InterPro" id="IPR003018">
    <property type="entry name" value="GAF"/>
</dbReference>
<keyword evidence="4" id="KW-0238">DNA-binding</keyword>
<proteinExistence type="predicted"/>
<dbReference type="STRING" id="1678841.TBC1_111295"/>
<dbReference type="Gene3D" id="3.30.450.40">
    <property type="match status" value="1"/>
</dbReference>
<evidence type="ECO:0000256" key="2">
    <source>
        <dbReference type="ARBA" id="ARBA00022840"/>
    </source>
</evidence>
<dbReference type="InterPro" id="IPR000014">
    <property type="entry name" value="PAS"/>
</dbReference>
<evidence type="ECO:0000313" key="9">
    <source>
        <dbReference type="Proteomes" id="UP000053091"/>
    </source>
</evidence>
<dbReference type="SUPFAM" id="SSF52540">
    <property type="entry name" value="P-loop containing nucleoside triphosphate hydrolases"/>
    <property type="match status" value="1"/>
</dbReference>
<dbReference type="InterPro" id="IPR035965">
    <property type="entry name" value="PAS-like_dom_sf"/>
</dbReference>
<dbReference type="InterPro" id="IPR025662">
    <property type="entry name" value="Sigma_54_int_dom_ATP-bd_1"/>
</dbReference>
<dbReference type="AlphaFoldDB" id="A0A0S7BZN2"/>
<dbReference type="FunFam" id="3.40.50.300:FF:000006">
    <property type="entry name" value="DNA-binding transcriptional regulator NtrC"/>
    <property type="match status" value="1"/>
</dbReference>
<dbReference type="Pfam" id="PF00158">
    <property type="entry name" value="Sigma54_activat"/>
    <property type="match status" value="1"/>
</dbReference>
<dbReference type="Gene3D" id="1.10.10.60">
    <property type="entry name" value="Homeodomain-like"/>
    <property type="match status" value="1"/>
</dbReference>
<gene>
    <name evidence="8" type="ORF">TBC1_111295</name>
</gene>
<dbReference type="GO" id="GO:0006355">
    <property type="term" value="P:regulation of DNA-templated transcription"/>
    <property type="evidence" value="ECO:0007669"/>
    <property type="project" value="InterPro"/>
</dbReference>
<dbReference type="InterPro" id="IPR025944">
    <property type="entry name" value="Sigma_54_int_dom_CS"/>
</dbReference>
<dbReference type="PATRIC" id="fig|1678841.3.peg.1469"/>
<organism evidence="8">
    <name type="scientific">Lentimicrobium saccharophilum</name>
    <dbReference type="NCBI Taxonomy" id="1678841"/>
    <lineage>
        <taxon>Bacteria</taxon>
        <taxon>Pseudomonadati</taxon>
        <taxon>Bacteroidota</taxon>
        <taxon>Bacteroidia</taxon>
        <taxon>Bacteroidales</taxon>
        <taxon>Lentimicrobiaceae</taxon>
        <taxon>Lentimicrobium</taxon>
    </lineage>
</organism>
<evidence type="ECO:0000256" key="4">
    <source>
        <dbReference type="ARBA" id="ARBA00023125"/>
    </source>
</evidence>
<feature type="compositionally biased region" description="Basic and acidic residues" evidence="6">
    <location>
        <begin position="7"/>
        <end position="17"/>
    </location>
</feature>
<dbReference type="SMART" id="SM00091">
    <property type="entry name" value="PAS"/>
    <property type="match status" value="1"/>
</dbReference>
<dbReference type="SUPFAM" id="SSF55785">
    <property type="entry name" value="PYP-like sensor domain (PAS domain)"/>
    <property type="match status" value="1"/>
</dbReference>
<dbReference type="SUPFAM" id="SSF55781">
    <property type="entry name" value="GAF domain-like"/>
    <property type="match status" value="1"/>
</dbReference>
<keyword evidence="9" id="KW-1185">Reference proteome</keyword>
<name>A0A0S7BZN2_9BACT</name>
<dbReference type="GO" id="GO:0043565">
    <property type="term" value="F:sequence-specific DNA binding"/>
    <property type="evidence" value="ECO:0007669"/>
    <property type="project" value="InterPro"/>
</dbReference>
<dbReference type="InterPro" id="IPR058031">
    <property type="entry name" value="AAA_lid_NorR"/>
</dbReference>
<protein>
    <submittedName>
        <fullName evidence="8">Transcriptional regulator</fullName>
    </submittedName>
</protein>
<dbReference type="CDD" id="cd00009">
    <property type="entry name" value="AAA"/>
    <property type="match status" value="1"/>
</dbReference>
<evidence type="ECO:0000256" key="6">
    <source>
        <dbReference type="SAM" id="MobiDB-lite"/>
    </source>
</evidence>
<dbReference type="PROSITE" id="PS00676">
    <property type="entry name" value="SIGMA54_INTERACT_2"/>
    <property type="match status" value="1"/>
</dbReference>
<dbReference type="InterPro" id="IPR002078">
    <property type="entry name" value="Sigma_54_int"/>
</dbReference>
<dbReference type="InterPro" id="IPR009057">
    <property type="entry name" value="Homeodomain-like_sf"/>
</dbReference>
<dbReference type="InterPro" id="IPR003593">
    <property type="entry name" value="AAA+_ATPase"/>
</dbReference>
<dbReference type="PROSITE" id="PS00688">
    <property type="entry name" value="SIGMA54_INTERACT_3"/>
    <property type="match status" value="1"/>
</dbReference>
<accession>A0A0S7BZN2</accession>
<evidence type="ECO:0000313" key="8">
    <source>
        <dbReference type="EMBL" id="GAP43153.1"/>
    </source>
</evidence>
<dbReference type="PRINTS" id="PR01590">
    <property type="entry name" value="HTHFIS"/>
</dbReference>
<reference evidence="8" key="1">
    <citation type="journal article" date="2015" name="Genome Announc.">
        <title>Draft Genome Sequence of Bacteroidales Strain TBC1, a Novel Isolate from a Methanogenic Wastewater Treatment System.</title>
        <authorList>
            <person name="Tourlousse D.M."/>
            <person name="Matsuura N."/>
            <person name="Sun L."/>
            <person name="Toyonaga M."/>
            <person name="Kuroda K."/>
            <person name="Ohashi A."/>
            <person name="Cruz R."/>
            <person name="Yamaguchi T."/>
            <person name="Sekiguchi Y."/>
        </authorList>
    </citation>
    <scope>NUCLEOTIDE SEQUENCE [LARGE SCALE GENOMIC DNA]</scope>
    <source>
        <strain evidence="8">TBC1</strain>
    </source>
</reference>
<dbReference type="InterPro" id="IPR029016">
    <property type="entry name" value="GAF-like_dom_sf"/>
</dbReference>
<dbReference type="Pfam" id="PF01590">
    <property type="entry name" value="GAF"/>
    <property type="match status" value="1"/>
</dbReference>
<evidence type="ECO:0000256" key="1">
    <source>
        <dbReference type="ARBA" id="ARBA00022741"/>
    </source>
</evidence>
<dbReference type="PANTHER" id="PTHR32071:SF57">
    <property type="entry name" value="C4-DICARBOXYLATE TRANSPORT TRANSCRIPTIONAL REGULATORY PROTEIN DCTD"/>
    <property type="match status" value="1"/>
</dbReference>
<dbReference type="PROSITE" id="PS00675">
    <property type="entry name" value="SIGMA54_INTERACT_1"/>
    <property type="match status" value="1"/>
</dbReference>
<evidence type="ECO:0000256" key="3">
    <source>
        <dbReference type="ARBA" id="ARBA00023015"/>
    </source>
</evidence>
<dbReference type="RefSeq" id="WP_062039943.1">
    <property type="nucleotide sequence ID" value="NZ_DF968182.1"/>
</dbReference>
<dbReference type="InterPro" id="IPR002197">
    <property type="entry name" value="HTH_Fis"/>
</dbReference>
<keyword evidence="5" id="KW-0804">Transcription</keyword>
<dbReference type="Pfam" id="PF25601">
    <property type="entry name" value="AAA_lid_14"/>
    <property type="match status" value="1"/>
</dbReference>
<dbReference type="SUPFAM" id="SSF46689">
    <property type="entry name" value="Homeodomain-like"/>
    <property type="match status" value="1"/>
</dbReference>
<dbReference type="PANTHER" id="PTHR32071">
    <property type="entry name" value="TRANSCRIPTIONAL REGULATORY PROTEIN"/>
    <property type="match status" value="1"/>
</dbReference>
<dbReference type="InterPro" id="IPR027417">
    <property type="entry name" value="P-loop_NTPase"/>
</dbReference>
<dbReference type="OrthoDB" id="9810703at2"/>
<dbReference type="Gene3D" id="3.40.50.300">
    <property type="entry name" value="P-loop containing nucleotide triphosphate hydrolases"/>
    <property type="match status" value="1"/>
</dbReference>
<keyword evidence="2" id="KW-0067">ATP-binding</keyword>
<dbReference type="Proteomes" id="UP000053091">
    <property type="component" value="Unassembled WGS sequence"/>
</dbReference>
<evidence type="ECO:0000259" key="7">
    <source>
        <dbReference type="PROSITE" id="PS50045"/>
    </source>
</evidence>
<evidence type="ECO:0000256" key="5">
    <source>
        <dbReference type="ARBA" id="ARBA00023163"/>
    </source>
</evidence>
<dbReference type="Gene3D" id="3.30.450.20">
    <property type="entry name" value="PAS domain"/>
    <property type="match status" value="1"/>
</dbReference>
<dbReference type="Gene3D" id="1.10.8.60">
    <property type="match status" value="1"/>
</dbReference>
<feature type="region of interest" description="Disordered" evidence="6">
    <location>
        <begin position="1"/>
        <end position="23"/>
    </location>
</feature>
<dbReference type="SMART" id="SM00382">
    <property type="entry name" value="AAA"/>
    <property type="match status" value="1"/>
</dbReference>
<feature type="domain" description="Sigma-54 factor interaction" evidence="7">
    <location>
        <begin position="327"/>
        <end position="557"/>
    </location>
</feature>
<dbReference type="InterPro" id="IPR025943">
    <property type="entry name" value="Sigma_54_int_dom_ATP-bd_2"/>
</dbReference>